<accession>A0A0S2SP97</accession>
<sequence length="63" mass="7412">MKTLFHPIATQTALANLADLPHRIKAQIYSTKPGPEGRHLREQARQQLRWHQLFRTLSRRTQP</sequence>
<dbReference type="RefSeq" id="WP_060587457.1">
    <property type="nucleotide sequence ID" value="NZ_CP013067.1"/>
</dbReference>
<dbReference type="Proteomes" id="UP000058114">
    <property type="component" value="Chromosome"/>
</dbReference>
<protein>
    <submittedName>
        <fullName evidence="1">Uncharacterized protein</fullName>
    </submittedName>
</protein>
<dbReference type="EMBL" id="CP013067">
    <property type="protein sequence ID" value="ALP43508.1"/>
    <property type="molecule type" value="Genomic_DNA"/>
</dbReference>
<name>A0A0S2SP97_9GAMM</name>
<reference evidence="2" key="1">
    <citation type="submission" date="2015-10" db="EMBL/GenBank/DDBJ databases">
        <title>Complete Genome Sequence of Aeromonas schubertii strain WL1483.</title>
        <authorList>
            <person name="Liu L."/>
        </authorList>
    </citation>
    <scope>NUCLEOTIDE SEQUENCE [LARGE SCALE GENOMIC DNA]</scope>
    <source>
        <strain evidence="2">WL1483</strain>
    </source>
</reference>
<dbReference type="PATRIC" id="fig|652.5.peg.3811"/>
<reference evidence="1 2" key="2">
    <citation type="journal article" date="2016" name="Genome Announc.">
        <title>Complete Genome Sequence of the Highly Virulent Aeromonas schubertii Strain WL1483, Isolated from Diseased Snakehead Fish (Channa argus) in China.</title>
        <authorList>
            <person name="Liu L."/>
            <person name="Li N."/>
            <person name="Zhang D."/>
            <person name="Fu X."/>
            <person name="Shi C."/>
            <person name="Lin Q."/>
            <person name="Hao G."/>
        </authorList>
    </citation>
    <scope>NUCLEOTIDE SEQUENCE [LARGE SCALE GENOMIC DNA]</scope>
    <source>
        <strain evidence="1 2">WL1483</strain>
    </source>
</reference>
<dbReference type="AlphaFoldDB" id="A0A0S2SP97"/>
<evidence type="ECO:0000313" key="1">
    <source>
        <dbReference type="EMBL" id="ALP43508.1"/>
    </source>
</evidence>
<gene>
    <name evidence="1" type="ORF">WL1483_4089</name>
</gene>
<evidence type="ECO:0000313" key="2">
    <source>
        <dbReference type="Proteomes" id="UP000058114"/>
    </source>
</evidence>
<organism evidence="1 2">
    <name type="scientific">Aeromonas schubertii</name>
    <dbReference type="NCBI Taxonomy" id="652"/>
    <lineage>
        <taxon>Bacteria</taxon>
        <taxon>Pseudomonadati</taxon>
        <taxon>Pseudomonadota</taxon>
        <taxon>Gammaproteobacteria</taxon>
        <taxon>Aeromonadales</taxon>
        <taxon>Aeromonadaceae</taxon>
        <taxon>Aeromonas</taxon>
    </lineage>
</organism>
<proteinExistence type="predicted"/>
<dbReference type="KEGG" id="asr:WL1483_4089"/>